<dbReference type="Pfam" id="PF00931">
    <property type="entry name" value="NB-ARC"/>
    <property type="match status" value="1"/>
</dbReference>
<dbReference type="GO" id="GO:0051607">
    <property type="term" value="P:defense response to virus"/>
    <property type="evidence" value="ECO:0007669"/>
    <property type="project" value="UniProtKB-ARBA"/>
</dbReference>
<evidence type="ECO:0000259" key="12">
    <source>
        <dbReference type="Pfam" id="PF23559"/>
    </source>
</evidence>
<dbReference type="InterPro" id="IPR002182">
    <property type="entry name" value="NB-ARC"/>
</dbReference>
<dbReference type="InterPro" id="IPR027417">
    <property type="entry name" value="P-loop_NTPase"/>
</dbReference>
<feature type="domain" description="Disease resistance protein winged helix" evidence="12">
    <location>
        <begin position="425"/>
        <end position="495"/>
    </location>
</feature>
<dbReference type="PRINTS" id="PR00364">
    <property type="entry name" value="DISEASERSIST"/>
</dbReference>
<dbReference type="Gene3D" id="3.40.50.300">
    <property type="entry name" value="P-loop containing nucleotide triphosphate hydrolases"/>
    <property type="match status" value="1"/>
</dbReference>
<name>A0AAN8YEW2_SOLBU</name>
<keyword evidence="9" id="KW-0472">Membrane</keyword>
<organism evidence="13 14">
    <name type="scientific">Solanum bulbocastanum</name>
    <name type="common">Wild potato</name>
    <dbReference type="NCBI Taxonomy" id="147425"/>
    <lineage>
        <taxon>Eukaryota</taxon>
        <taxon>Viridiplantae</taxon>
        <taxon>Streptophyta</taxon>
        <taxon>Embryophyta</taxon>
        <taxon>Tracheophyta</taxon>
        <taxon>Spermatophyta</taxon>
        <taxon>Magnoliopsida</taxon>
        <taxon>eudicotyledons</taxon>
        <taxon>Gunneridae</taxon>
        <taxon>Pentapetalae</taxon>
        <taxon>asterids</taxon>
        <taxon>lamiids</taxon>
        <taxon>Solanales</taxon>
        <taxon>Solanaceae</taxon>
        <taxon>Solanoideae</taxon>
        <taxon>Solaneae</taxon>
        <taxon>Solanum</taxon>
    </lineage>
</organism>
<evidence type="ECO:0000256" key="8">
    <source>
        <dbReference type="ARBA" id="ARBA00023054"/>
    </source>
</evidence>
<comment type="caution">
    <text evidence="13">The sequence shown here is derived from an EMBL/GenBank/DDBJ whole genome shotgun (WGS) entry which is preliminary data.</text>
</comment>
<dbReference type="CDD" id="cd14798">
    <property type="entry name" value="RX-CC_like"/>
    <property type="match status" value="1"/>
</dbReference>
<dbReference type="AlphaFoldDB" id="A0AAN8YEW2"/>
<keyword evidence="4" id="KW-0677">Repeat</keyword>
<evidence type="ECO:0000259" key="11">
    <source>
        <dbReference type="Pfam" id="PF18052"/>
    </source>
</evidence>
<gene>
    <name evidence="13" type="ORF">RDI58_009845</name>
</gene>
<dbReference type="InterPro" id="IPR044974">
    <property type="entry name" value="Disease_R_plants"/>
</dbReference>
<evidence type="ECO:0000259" key="10">
    <source>
        <dbReference type="Pfam" id="PF00931"/>
    </source>
</evidence>
<dbReference type="PANTHER" id="PTHR23155">
    <property type="entry name" value="DISEASE RESISTANCE PROTEIN RP"/>
    <property type="match status" value="1"/>
</dbReference>
<feature type="domain" description="Disease resistance N-terminal" evidence="11">
    <location>
        <begin position="17"/>
        <end position="100"/>
    </location>
</feature>
<proteinExistence type="inferred from homology"/>
<dbReference type="Gene3D" id="1.10.10.10">
    <property type="entry name" value="Winged helix-like DNA-binding domain superfamily/Winged helix DNA-binding domain"/>
    <property type="match status" value="1"/>
</dbReference>
<evidence type="ECO:0000313" key="13">
    <source>
        <dbReference type="EMBL" id="KAK6790764.1"/>
    </source>
</evidence>
<dbReference type="GO" id="GO:0016020">
    <property type="term" value="C:membrane"/>
    <property type="evidence" value="ECO:0007669"/>
    <property type="project" value="UniProtKB-SubCell"/>
</dbReference>
<dbReference type="PANTHER" id="PTHR23155:SF1193">
    <property type="entry name" value="DISEASE RESISTANCE PROTEIN RPP13-RELATED"/>
    <property type="match status" value="1"/>
</dbReference>
<evidence type="ECO:0000313" key="14">
    <source>
        <dbReference type="Proteomes" id="UP001371456"/>
    </source>
</evidence>
<sequence length="908" mass="103321">MDPFTAAALTTAVTATVSLLVENLSHLISYNWKLYTGLKKSCEDLFDEVKRLNAFLVDNANQRSNSTQWEVLVDKIRRTVYKAEDVVDKLLIQGKIDQESSIAKKLIHKTYKNRNFTEEINEILEEVRKILDENQHLFEANPMIDHHAEKVVQEEQGSSLENHEVVGFDEEATRVINRLVEGAECLDVIPVVGMPGLGKTTLARKIYNDPKISREFFSYIWVFIGQSTRVKRDILFNILKEFTNSVDEFKNRNEADLTEEIRKRVANGGKCLIVLDDVWDSNVVDIVKTVFPDNKKAHRIMMTTRHEDIARSVNKYPHNLKFLDGDESFQLLEKRAFGVSRCPVELVEHGEAIVAKCSGVPLTIVVIAGALRGRTSEIDWKVVRENVGKHLIQEDKLQRCVNVVRLSYNHLPQEKKACFLYFGAFPQGFDIPAWKLIRLWIAEGLIMSKLSGNEIEEIAEYYLNDFTNRNLVMVMGKRSNGRIKTCRVHDMLHEFCVEEATRLTLFKQVCLTSDQDIVPSIQNSITCRRVSIQSSVPQNFISKKTVEEHVRSLLCFSSKEKQVDFSNINVKLIPNAFPLMRVLDIESLKFSIPREFYQLLHLRYIAISGDFEELPKLFTSFCNAQTLILNTSKPTLDIKADIWNMPRLRHLRTNKPAILPPPTASSTSSSTNSCLLQTLSLVTPESCKGNVLSKAGNVKKMSIEGNLTPFLGTSKGEFFSNFQVLKLLESLTLLNDDKSDKSLHLPSAFSECLPNLKKLTLLKTRFDWNQAYRLGQVKNLQVLKLKENAFTGPSWKMEPGGFKKLQVLWIEMADFVSWEASNCPFPRLRSLVLRSCLNLEAVPLELVDLDNLQEMRLDNTSKAMPQSEVSIRRVSRHDDAFAISVHLITSSNKEKNISLGGFGDFPSN</sequence>
<evidence type="ECO:0000256" key="1">
    <source>
        <dbReference type="ARBA" id="ARBA00004170"/>
    </source>
</evidence>
<dbReference type="GO" id="GO:0005524">
    <property type="term" value="F:ATP binding"/>
    <property type="evidence" value="ECO:0007669"/>
    <property type="project" value="UniProtKB-KW"/>
</dbReference>
<dbReference type="Gene3D" id="1.20.5.4130">
    <property type="match status" value="1"/>
</dbReference>
<dbReference type="InterPro" id="IPR038005">
    <property type="entry name" value="RX-like_CC"/>
</dbReference>
<evidence type="ECO:0000256" key="4">
    <source>
        <dbReference type="ARBA" id="ARBA00022737"/>
    </source>
</evidence>
<protein>
    <submittedName>
        <fullName evidence="13">Uncharacterized protein</fullName>
    </submittedName>
</protein>
<dbReference type="SUPFAM" id="SSF52058">
    <property type="entry name" value="L domain-like"/>
    <property type="match status" value="1"/>
</dbReference>
<dbReference type="SUPFAM" id="SSF52540">
    <property type="entry name" value="P-loop containing nucleoside triphosphate hydrolases"/>
    <property type="match status" value="1"/>
</dbReference>
<dbReference type="FunFam" id="1.10.10.10:FF:000322">
    <property type="entry name" value="Probable disease resistance protein At1g63360"/>
    <property type="match status" value="1"/>
</dbReference>
<keyword evidence="14" id="KW-1185">Reference proteome</keyword>
<dbReference type="Pfam" id="PF23559">
    <property type="entry name" value="WHD_DRP"/>
    <property type="match status" value="1"/>
</dbReference>
<dbReference type="Proteomes" id="UP001371456">
    <property type="component" value="Unassembled WGS sequence"/>
</dbReference>
<dbReference type="Gene3D" id="3.80.10.10">
    <property type="entry name" value="Ribonuclease Inhibitor"/>
    <property type="match status" value="1"/>
</dbReference>
<dbReference type="GO" id="GO:0098542">
    <property type="term" value="P:defense response to other organism"/>
    <property type="evidence" value="ECO:0007669"/>
    <property type="project" value="TreeGrafter"/>
</dbReference>
<reference evidence="13 14" key="1">
    <citation type="submission" date="2024-02" db="EMBL/GenBank/DDBJ databases">
        <title>de novo genome assembly of Solanum bulbocastanum strain 11H21.</title>
        <authorList>
            <person name="Hosaka A.J."/>
        </authorList>
    </citation>
    <scope>NUCLEOTIDE SEQUENCE [LARGE SCALE GENOMIC DNA]</scope>
    <source>
        <tissue evidence="13">Young leaves</tissue>
    </source>
</reference>
<dbReference type="FunFam" id="3.40.50.300:FF:001091">
    <property type="entry name" value="Probable disease resistance protein At1g61300"/>
    <property type="match status" value="1"/>
</dbReference>
<evidence type="ECO:0000256" key="5">
    <source>
        <dbReference type="ARBA" id="ARBA00022741"/>
    </source>
</evidence>
<dbReference type="GO" id="GO:0043531">
    <property type="term" value="F:ADP binding"/>
    <property type="evidence" value="ECO:0007669"/>
    <property type="project" value="InterPro"/>
</dbReference>
<dbReference type="InterPro" id="IPR042197">
    <property type="entry name" value="Apaf_helical"/>
</dbReference>
<keyword evidence="3" id="KW-0433">Leucine-rich repeat</keyword>
<evidence type="ECO:0000256" key="6">
    <source>
        <dbReference type="ARBA" id="ARBA00022821"/>
    </source>
</evidence>
<feature type="domain" description="NB-ARC" evidence="10">
    <location>
        <begin position="170"/>
        <end position="337"/>
    </location>
</feature>
<evidence type="ECO:0000256" key="3">
    <source>
        <dbReference type="ARBA" id="ARBA00022614"/>
    </source>
</evidence>
<keyword evidence="5" id="KW-0547">Nucleotide-binding</keyword>
<evidence type="ECO:0000256" key="7">
    <source>
        <dbReference type="ARBA" id="ARBA00022840"/>
    </source>
</evidence>
<dbReference type="Gene3D" id="1.10.8.430">
    <property type="entry name" value="Helical domain of apoptotic protease-activating factors"/>
    <property type="match status" value="1"/>
</dbReference>
<evidence type="ECO:0000256" key="9">
    <source>
        <dbReference type="ARBA" id="ARBA00023136"/>
    </source>
</evidence>
<keyword evidence="8" id="KW-0175">Coiled coil</keyword>
<keyword evidence="6" id="KW-0611">Plant defense</keyword>
<dbReference type="InterPro" id="IPR032675">
    <property type="entry name" value="LRR_dom_sf"/>
</dbReference>
<accession>A0AAN8YEW2</accession>
<comment type="similarity">
    <text evidence="2">Belongs to the disease resistance NB-LRR family.</text>
</comment>
<comment type="subcellular location">
    <subcellularLocation>
        <location evidence="1">Membrane</location>
        <topology evidence="1">Peripheral membrane protein</topology>
    </subcellularLocation>
</comment>
<evidence type="ECO:0000256" key="2">
    <source>
        <dbReference type="ARBA" id="ARBA00008894"/>
    </source>
</evidence>
<dbReference type="InterPro" id="IPR058922">
    <property type="entry name" value="WHD_DRP"/>
</dbReference>
<dbReference type="InterPro" id="IPR041118">
    <property type="entry name" value="Rx_N"/>
</dbReference>
<dbReference type="Pfam" id="PF18052">
    <property type="entry name" value="Rx_N"/>
    <property type="match status" value="1"/>
</dbReference>
<keyword evidence="7" id="KW-0067">ATP-binding</keyword>
<dbReference type="InterPro" id="IPR036388">
    <property type="entry name" value="WH-like_DNA-bd_sf"/>
</dbReference>
<dbReference type="EMBL" id="JBANQN010000004">
    <property type="protein sequence ID" value="KAK6790764.1"/>
    <property type="molecule type" value="Genomic_DNA"/>
</dbReference>